<evidence type="ECO:0000256" key="3">
    <source>
        <dbReference type="ARBA" id="ARBA00022989"/>
    </source>
</evidence>
<protein>
    <submittedName>
        <fullName evidence="5">Uncharacterized protein</fullName>
    </submittedName>
</protein>
<dbReference type="EMBL" id="JASCZI010211564">
    <property type="protein sequence ID" value="MED6194464.1"/>
    <property type="molecule type" value="Genomic_DNA"/>
</dbReference>
<dbReference type="Pfam" id="PF05277">
    <property type="entry name" value="DUF726"/>
    <property type="match status" value="1"/>
</dbReference>
<dbReference type="InterPro" id="IPR007941">
    <property type="entry name" value="DUF726"/>
</dbReference>
<comment type="caution">
    <text evidence="5">The sequence shown here is derived from an EMBL/GenBank/DDBJ whole genome shotgun (WGS) entry which is preliminary data.</text>
</comment>
<keyword evidence="2" id="KW-0812">Transmembrane</keyword>
<evidence type="ECO:0000313" key="5">
    <source>
        <dbReference type="EMBL" id="MED6194464.1"/>
    </source>
</evidence>
<reference evidence="5 6" key="1">
    <citation type="journal article" date="2023" name="Plants (Basel)">
        <title>Bridging the Gap: Combining Genomics and Transcriptomics Approaches to Understand Stylosanthes scabra, an Orphan Legume from the Brazilian Caatinga.</title>
        <authorList>
            <person name="Ferreira-Neto J.R.C."/>
            <person name="da Silva M.D."/>
            <person name="Binneck E."/>
            <person name="de Melo N.F."/>
            <person name="da Silva R.H."/>
            <person name="de Melo A.L.T.M."/>
            <person name="Pandolfi V."/>
            <person name="Bustamante F.O."/>
            <person name="Brasileiro-Vidal A.C."/>
            <person name="Benko-Iseppon A.M."/>
        </authorList>
    </citation>
    <scope>NUCLEOTIDE SEQUENCE [LARGE SCALE GENOMIC DNA]</scope>
    <source>
        <tissue evidence="5">Leaves</tissue>
    </source>
</reference>
<evidence type="ECO:0000313" key="6">
    <source>
        <dbReference type="Proteomes" id="UP001341840"/>
    </source>
</evidence>
<evidence type="ECO:0000256" key="1">
    <source>
        <dbReference type="ARBA" id="ARBA00004141"/>
    </source>
</evidence>
<dbReference type="PANTHER" id="PTHR17920">
    <property type="entry name" value="TRANSMEMBRANE AND COILED-COIL DOMAIN-CONTAINING PROTEIN 4 TMCO4"/>
    <property type="match status" value="1"/>
</dbReference>
<keyword evidence="6" id="KW-1185">Reference proteome</keyword>
<dbReference type="Proteomes" id="UP001341840">
    <property type="component" value="Unassembled WGS sequence"/>
</dbReference>
<keyword evidence="4" id="KW-0472">Membrane</keyword>
<gene>
    <name evidence="5" type="ORF">PIB30_116736</name>
</gene>
<comment type="subcellular location">
    <subcellularLocation>
        <location evidence="1">Membrane</location>
        <topology evidence="1">Multi-pass membrane protein</topology>
    </subcellularLocation>
</comment>
<organism evidence="5 6">
    <name type="scientific">Stylosanthes scabra</name>
    <dbReference type="NCBI Taxonomy" id="79078"/>
    <lineage>
        <taxon>Eukaryota</taxon>
        <taxon>Viridiplantae</taxon>
        <taxon>Streptophyta</taxon>
        <taxon>Embryophyta</taxon>
        <taxon>Tracheophyta</taxon>
        <taxon>Spermatophyta</taxon>
        <taxon>Magnoliopsida</taxon>
        <taxon>eudicotyledons</taxon>
        <taxon>Gunneridae</taxon>
        <taxon>Pentapetalae</taxon>
        <taxon>rosids</taxon>
        <taxon>fabids</taxon>
        <taxon>Fabales</taxon>
        <taxon>Fabaceae</taxon>
        <taxon>Papilionoideae</taxon>
        <taxon>50 kb inversion clade</taxon>
        <taxon>dalbergioids sensu lato</taxon>
        <taxon>Dalbergieae</taxon>
        <taxon>Pterocarpus clade</taxon>
        <taxon>Stylosanthes</taxon>
    </lineage>
</organism>
<keyword evidence="3" id="KW-1133">Transmembrane helix</keyword>
<evidence type="ECO:0000256" key="4">
    <source>
        <dbReference type="ARBA" id="ARBA00023136"/>
    </source>
</evidence>
<name>A0ABU6X8N7_9FABA</name>
<accession>A0ABU6X8N7</accession>
<proteinExistence type="predicted"/>
<evidence type="ECO:0000256" key="2">
    <source>
        <dbReference type="ARBA" id="ARBA00022692"/>
    </source>
</evidence>
<dbReference type="PANTHER" id="PTHR17920:SF24">
    <property type="entry name" value="ALPHA_BETA HYDROLASE-RELATED"/>
    <property type="match status" value="1"/>
</dbReference>
<sequence length="149" mass="16801">MVVWNHDLFIFMCIGRLDSLVYETFIILLNYTAGLVERVVILGAPISIKDENWHAARKIVAGRFVNAYSKNDWTLGVTFRASLLSQGLAGIQPIDVPGMENIDVTQLIEGHASYLQETRRILKYLELDNYNSIFRNEPESPPGQESTAS</sequence>